<dbReference type="EMBL" id="GL988041">
    <property type="protein sequence ID" value="EGS21602.1"/>
    <property type="molecule type" value="Genomic_DNA"/>
</dbReference>
<dbReference type="STRING" id="759272.G0S6E7"/>
<feature type="transmembrane region" description="Helical" evidence="2">
    <location>
        <begin position="178"/>
        <end position="200"/>
    </location>
</feature>
<feature type="transmembrane region" description="Helical" evidence="2">
    <location>
        <begin position="260"/>
        <end position="278"/>
    </location>
</feature>
<dbReference type="KEGG" id="cthr:CTHT_0034650"/>
<feature type="transmembrane region" description="Helical" evidence="2">
    <location>
        <begin position="99"/>
        <end position="124"/>
    </location>
</feature>
<reference evidence="3 4" key="1">
    <citation type="journal article" date="2011" name="Cell">
        <title>Insight into structure and assembly of the nuclear pore complex by utilizing the genome of a eukaryotic thermophile.</title>
        <authorList>
            <person name="Amlacher S."/>
            <person name="Sarges P."/>
            <person name="Flemming D."/>
            <person name="van Noort V."/>
            <person name="Kunze R."/>
            <person name="Devos D.P."/>
            <person name="Arumugam M."/>
            <person name="Bork P."/>
            <person name="Hurt E."/>
        </authorList>
    </citation>
    <scope>NUCLEOTIDE SEQUENCE [LARGE SCALE GENOMIC DNA]</scope>
    <source>
        <strain evidence="4">DSM 1495 / CBS 144.50 / IMI 039719</strain>
    </source>
</reference>
<dbReference type="GeneID" id="18257503"/>
<dbReference type="OrthoDB" id="3357002at2759"/>
<keyword evidence="4" id="KW-1185">Reference proteome</keyword>
<dbReference type="OMA" id="FKAGANW"/>
<feature type="transmembrane region" description="Helical" evidence="2">
    <location>
        <begin position="34"/>
        <end position="54"/>
    </location>
</feature>
<protein>
    <submittedName>
        <fullName evidence="3">Uncharacterized protein</fullName>
    </submittedName>
</protein>
<evidence type="ECO:0000313" key="4">
    <source>
        <dbReference type="Proteomes" id="UP000008066"/>
    </source>
</evidence>
<dbReference type="InterPro" id="IPR021460">
    <property type="entry name" value="DUF3112"/>
</dbReference>
<dbReference type="eggNOG" id="ENOG502S0ZE">
    <property type="taxonomic scope" value="Eukaryota"/>
</dbReference>
<keyword evidence="2" id="KW-0812">Transmembrane</keyword>
<keyword evidence="2" id="KW-1133">Transmembrane helix</keyword>
<dbReference type="RefSeq" id="XP_006693898.1">
    <property type="nucleotide sequence ID" value="XM_006693835.1"/>
</dbReference>
<feature type="region of interest" description="Disordered" evidence="1">
    <location>
        <begin position="318"/>
        <end position="342"/>
    </location>
</feature>
<gene>
    <name evidence="3" type="ORF">CTHT_0034650</name>
</gene>
<evidence type="ECO:0000256" key="2">
    <source>
        <dbReference type="SAM" id="Phobius"/>
    </source>
</evidence>
<feature type="transmembrane region" description="Helical" evidence="2">
    <location>
        <begin position="221"/>
        <end position="240"/>
    </location>
</feature>
<name>G0S6E7_CHATD</name>
<organism evidence="4">
    <name type="scientific">Chaetomium thermophilum (strain DSM 1495 / CBS 144.50 / IMI 039719)</name>
    <name type="common">Thermochaetoides thermophila</name>
    <dbReference type="NCBI Taxonomy" id="759272"/>
    <lineage>
        <taxon>Eukaryota</taxon>
        <taxon>Fungi</taxon>
        <taxon>Dikarya</taxon>
        <taxon>Ascomycota</taxon>
        <taxon>Pezizomycotina</taxon>
        <taxon>Sordariomycetes</taxon>
        <taxon>Sordariomycetidae</taxon>
        <taxon>Sordariales</taxon>
        <taxon>Chaetomiaceae</taxon>
        <taxon>Thermochaetoides</taxon>
    </lineage>
</organism>
<evidence type="ECO:0000256" key="1">
    <source>
        <dbReference type="SAM" id="MobiDB-lite"/>
    </source>
</evidence>
<dbReference type="AlphaFoldDB" id="G0S6E7"/>
<feature type="transmembrane region" description="Helical" evidence="2">
    <location>
        <begin position="136"/>
        <end position="158"/>
    </location>
</feature>
<dbReference type="PANTHER" id="PTHR35184:SF1">
    <property type="entry name" value="INTEGRAL MEMBRANE PROTEIN"/>
    <property type="match status" value="1"/>
</dbReference>
<accession>G0S6E7</accession>
<dbReference type="PANTHER" id="PTHR35184">
    <property type="entry name" value="YALI0C10208P"/>
    <property type="match status" value="1"/>
</dbReference>
<evidence type="ECO:0000313" key="3">
    <source>
        <dbReference type="EMBL" id="EGS21602.1"/>
    </source>
</evidence>
<dbReference type="Pfam" id="PF11309">
    <property type="entry name" value="DUF3112"/>
    <property type="match status" value="1"/>
</dbReference>
<dbReference type="HOGENOM" id="CLU_024263_0_1_1"/>
<feature type="compositionally biased region" description="Basic and acidic residues" evidence="1">
    <location>
        <begin position="318"/>
        <end position="333"/>
    </location>
</feature>
<dbReference type="Proteomes" id="UP000008066">
    <property type="component" value="Unassembled WGS sequence"/>
</dbReference>
<sequence length="382" mass="42029">MASSQQPQLPVLPGPPYPPTTAQLGLVPSIIPDVPISSALLALFLGGAATNLVIFRANRKRGFRFVFSMVFFVFCVIRIAALALRIAWACHKRNVRLGIAAQIFTAAGVLVLFVSNLAFALRFVRAYHPSLGWKQWVKCVFGVLFASAVTVLAMVITVTVQGFFVKEGSSVKEIDRKIQLVCGTYLAAYAFLPVPIAVGAALWPKRTRIDPFGQGQLGTNLGLLTTGALLLTAGATFRAVVTFLQRPIRDPGWFHSRACFYIFNFTIELLVVYLYTLARFDKRFHVRDGSSAPGHYSCVDLKQGDMTALAEAMSAANERIEDNEGDRKSDSRWRIGSRPKSANDSYVARPVEMSNQERDADLAWLACALNILYGEELDKQAS</sequence>
<feature type="transmembrane region" description="Helical" evidence="2">
    <location>
        <begin position="66"/>
        <end position="87"/>
    </location>
</feature>
<proteinExistence type="predicted"/>
<keyword evidence="2" id="KW-0472">Membrane</keyword>